<protein>
    <recommendedName>
        <fullName evidence="2">GEVED domain-containing protein</fullName>
    </recommendedName>
</protein>
<accession>A0A5C6ADG9</accession>
<sequence>MIPRQSSTSSSDSQPKRSRRKSRNSKPNRNRRLTMEGLERRQLLAANPIGPIGNIDEFDGPRNVGSVTAFQYREQESANETNENDSRFNAEFIQLGNLPGQRNTIDVTGTLSFQIGPFGGFTTDQDFYSFDLQAGDILDIAGLGAISTFDVYTPDGALWLGQDGPLPNVVVPNFYPINSPLQTQGNVLLAQVAPFTGRYTIGVSTENILSNYTLGLRTYRPVTESLPIGQAQVVFLDFDGATLTQDDFNLGLANPGVFSGGRFRIPPIAQTLDQAGLVVANQLQYDAVARRIVDTVTAQLNDVGNYTGNGSYRLTGTPGEYGVTILNSLDHPNAEFELQANGVPHTRVLFGSVAAFPGIVGAGGLLGLAQTIDVGNFDLDETVLVFVDNEVDAAAGVPRSSALSEFDVVGLEIGATTTHELGHVFGLYHTDGGNLTPSLIDGGGALNDENGLGVGPDGILGTMDDIIPRFRTDFVDPGGAVTFGTLYSGESLAHVLSTGTQGGGLTGRVFEDLNANGNGTGDPGLAGVRVFLDINRNGVLDPSEPSTLTDANGSYSLAAAPNSPSNPTYTVVAQSPPITSSTRTVSVGANGVLSNSGNAASNPIAAGSTVFVDFNNNGTRDFNEPSDVVDADGIYLLTNVTPGTYLLGIQSPGNFQLTTPGSQTIAITGSTVSGPTFGFTQINPDVTGRKFADLNNNGQFDPGEPGVAGAYIYADLDGDNRPDLFEPFDITGADGTYKLELSGAIGQTFAIREVEEPGFERTIPLSGEYVVTYTGAPLGSNYDFGGLPSRDFGDAPDSYRTTVAANGPSHGISSGLRIGASVDREIDGAPSADATGDDQINTALGQIDDEDGVILTRPLSLTSTGRFEVSLNNTTGSTGYLQVWVDFNGDGDFLDPNEQVRTDLVAGTGTVNIDVPLPAGFNINADGTNDGLLDTFARFRYSLTPGLGVGGPADTGEVEDYAIRILQGGSLANNDSFNVPQNSTAFPLDVLANDFNLPSSPLTIINRTNSAAGGIVTIQPGAPGQQFLRYTPPNNFTGVDSLTYTVQDQAGNIAMATVELIVSFQTASPIAIDDIYEVPSNESNVPLNVLDNDIASVEGGLTIVSVTRGSGNGLLTLTPGNRGLRYTPASGFTGSEQFTYTMQDASGQFSSAIGTVILTPQALVNDKAEFKIQILDLNNDIEKPTLQAGETFRVRVSVDDILRANSTAIQGLQSAFTDLLYTAELVTPVESNPNDSFPFDITFGPKFQTPSFVLGDSLKPGIINEVGAVQSASNLATIGATNDLASHTGFTELFTLTMRATGTGVALFQTDPTEAAQSETVLIQPDGTATSVLSFGEIRYGFATVPIVPAGDNFPGALDDSFPLGVDSNGVAISPNVQATLDVLANDFVGPGDRIIEFGLREAANNGTVTIDNRGTPDPSDDLVNYRPNSNFVGFDEFSYILTIDSNEFGVVRSIANVSLVVEANQNPLAQYDFTFVDEAGNELLPAPGSNIPSVPAGQRFGLRIDAIDLGTGQPFTDAVFAGFLDILYNRNFLETIRVDNGGNTDVFDFDVEFDPQFLIDPAVGVNDRPGLIDEFGSNQGDLGGNGTRLATIYFRGLQPGVTTVSGSPADRFPFQDTLLDQNDNPVPVSQIIYDTESIRITAGAASSEPLQNTSLPADVNADNLVTAIDALLIINEMSRLEAEGEFAANTSGRQYFHDVNGDGLVTAVDALRVINYLNDIDRPSGEPVAPVQSSVTEDRSEPVERDSIEVLAEDAKVVGANTSTAADVVLAAAVSSSVEDNDDDSDDLLDLLAGDIAGL</sequence>
<dbReference type="CDD" id="cd14256">
    <property type="entry name" value="Dockerin_I"/>
    <property type="match status" value="1"/>
</dbReference>
<dbReference type="Pfam" id="PF00404">
    <property type="entry name" value="Dockerin_1"/>
    <property type="match status" value="1"/>
</dbReference>
<feature type="compositionally biased region" description="Polar residues" evidence="1">
    <location>
        <begin position="562"/>
        <end position="572"/>
    </location>
</feature>
<reference evidence="3 4" key="1">
    <citation type="submission" date="2019-02" db="EMBL/GenBank/DDBJ databases">
        <title>Deep-cultivation of Planctomycetes and their phenomic and genomic characterization uncovers novel biology.</title>
        <authorList>
            <person name="Wiegand S."/>
            <person name="Jogler M."/>
            <person name="Boedeker C."/>
            <person name="Pinto D."/>
            <person name="Vollmers J."/>
            <person name="Rivas-Marin E."/>
            <person name="Kohn T."/>
            <person name="Peeters S.H."/>
            <person name="Heuer A."/>
            <person name="Rast P."/>
            <person name="Oberbeckmann S."/>
            <person name="Bunk B."/>
            <person name="Jeske O."/>
            <person name="Meyerdierks A."/>
            <person name="Storesund J.E."/>
            <person name="Kallscheuer N."/>
            <person name="Luecker S."/>
            <person name="Lage O.M."/>
            <person name="Pohl T."/>
            <person name="Merkel B.J."/>
            <person name="Hornburger P."/>
            <person name="Mueller R.-W."/>
            <person name="Bruemmer F."/>
            <person name="Labrenz M."/>
            <person name="Spormann A.M."/>
            <person name="Op Den Camp H."/>
            <person name="Overmann J."/>
            <person name="Amann R."/>
            <person name="Jetten M.S.M."/>
            <person name="Mascher T."/>
            <person name="Medema M.H."/>
            <person name="Devos D.P."/>
            <person name="Kaster A.-K."/>
            <person name="Ovreas L."/>
            <person name="Rohde M."/>
            <person name="Galperin M.Y."/>
            <person name="Jogler C."/>
        </authorList>
    </citation>
    <scope>NUCLEOTIDE SEQUENCE [LARGE SCALE GENOMIC DNA]</scope>
    <source>
        <strain evidence="3 4">Pla100</strain>
    </source>
</reference>
<feature type="region of interest" description="Disordered" evidence="1">
    <location>
        <begin position="543"/>
        <end position="572"/>
    </location>
</feature>
<organism evidence="3 4">
    <name type="scientific">Neorhodopirellula pilleata</name>
    <dbReference type="NCBI Taxonomy" id="2714738"/>
    <lineage>
        <taxon>Bacteria</taxon>
        <taxon>Pseudomonadati</taxon>
        <taxon>Planctomycetota</taxon>
        <taxon>Planctomycetia</taxon>
        <taxon>Pirellulales</taxon>
        <taxon>Pirellulaceae</taxon>
        <taxon>Neorhodopirellula</taxon>
    </lineage>
</organism>
<dbReference type="SUPFAM" id="SSF63446">
    <property type="entry name" value="Type I dockerin domain"/>
    <property type="match status" value="1"/>
</dbReference>
<dbReference type="SUPFAM" id="SSF55486">
    <property type="entry name" value="Metalloproteases ('zincins'), catalytic domain"/>
    <property type="match status" value="1"/>
</dbReference>
<dbReference type="Gene3D" id="2.60.40.10">
    <property type="entry name" value="Immunoglobulins"/>
    <property type="match status" value="2"/>
</dbReference>
<dbReference type="InterPro" id="IPR002105">
    <property type="entry name" value="Dockerin_1_rpt"/>
</dbReference>
<dbReference type="Gene3D" id="1.10.1330.10">
    <property type="entry name" value="Dockerin domain"/>
    <property type="match status" value="1"/>
</dbReference>
<comment type="caution">
    <text evidence="3">The sequence shown here is derived from an EMBL/GenBank/DDBJ whole genome shotgun (WGS) entry which is preliminary data.</text>
</comment>
<dbReference type="GO" id="GO:0004553">
    <property type="term" value="F:hydrolase activity, hydrolyzing O-glycosyl compounds"/>
    <property type="evidence" value="ECO:0007669"/>
    <property type="project" value="InterPro"/>
</dbReference>
<dbReference type="RefSeq" id="WP_231603004.1">
    <property type="nucleotide sequence ID" value="NZ_SJPM01000004.1"/>
</dbReference>
<feature type="compositionally biased region" description="Basic and acidic residues" evidence="1">
    <location>
        <begin position="33"/>
        <end position="42"/>
    </location>
</feature>
<dbReference type="InterPro" id="IPR013783">
    <property type="entry name" value="Ig-like_fold"/>
</dbReference>
<evidence type="ECO:0000313" key="3">
    <source>
        <dbReference type="EMBL" id="TWT97457.1"/>
    </source>
</evidence>
<keyword evidence="4" id="KW-1185">Reference proteome</keyword>
<feature type="domain" description="GEVED" evidence="2">
    <location>
        <begin position="880"/>
        <end position="963"/>
    </location>
</feature>
<name>A0A5C6ADG9_9BACT</name>
<proteinExistence type="predicted"/>
<feature type="compositionally biased region" description="Polar residues" evidence="1">
    <location>
        <begin position="544"/>
        <end position="555"/>
    </location>
</feature>
<dbReference type="EMBL" id="SJPM01000004">
    <property type="protein sequence ID" value="TWT97457.1"/>
    <property type="molecule type" value="Genomic_DNA"/>
</dbReference>
<dbReference type="Gene3D" id="2.60.40.2810">
    <property type="match status" value="1"/>
</dbReference>
<evidence type="ECO:0000256" key="1">
    <source>
        <dbReference type="SAM" id="MobiDB-lite"/>
    </source>
</evidence>
<dbReference type="Gene3D" id="2.60.40.3440">
    <property type="match status" value="1"/>
</dbReference>
<dbReference type="GO" id="GO:0008237">
    <property type="term" value="F:metallopeptidase activity"/>
    <property type="evidence" value="ECO:0007669"/>
    <property type="project" value="InterPro"/>
</dbReference>
<dbReference type="Pfam" id="PF20009">
    <property type="entry name" value="GEVED"/>
    <property type="match status" value="1"/>
</dbReference>
<dbReference type="InterPro" id="IPR024079">
    <property type="entry name" value="MetalloPept_cat_dom_sf"/>
</dbReference>
<gene>
    <name evidence="3" type="ORF">Pla100_26110</name>
</gene>
<dbReference type="Pfam" id="PF17963">
    <property type="entry name" value="Big_9"/>
    <property type="match status" value="3"/>
</dbReference>
<feature type="region of interest" description="Disordered" evidence="1">
    <location>
        <begin position="1"/>
        <end position="42"/>
    </location>
</feature>
<evidence type="ECO:0000259" key="2">
    <source>
        <dbReference type="Pfam" id="PF20009"/>
    </source>
</evidence>
<dbReference type="Gene3D" id="3.40.390.10">
    <property type="entry name" value="Collagenase (Catalytic Domain)"/>
    <property type="match status" value="1"/>
</dbReference>
<dbReference type="GO" id="GO:0000272">
    <property type="term" value="P:polysaccharide catabolic process"/>
    <property type="evidence" value="ECO:0007669"/>
    <property type="project" value="InterPro"/>
</dbReference>
<dbReference type="InterPro" id="IPR036439">
    <property type="entry name" value="Dockerin_dom_sf"/>
</dbReference>
<dbReference type="InterPro" id="IPR045474">
    <property type="entry name" value="GEVED"/>
</dbReference>
<feature type="compositionally biased region" description="Low complexity" evidence="1">
    <location>
        <begin position="1"/>
        <end position="13"/>
    </location>
</feature>
<dbReference type="SUPFAM" id="SSF117074">
    <property type="entry name" value="Hypothetical protein PA1324"/>
    <property type="match status" value="2"/>
</dbReference>
<dbReference type="Proteomes" id="UP000316213">
    <property type="component" value="Unassembled WGS sequence"/>
</dbReference>
<feature type="compositionally biased region" description="Basic residues" evidence="1">
    <location>
        <begin position="16"/>
        <end position="32"/>
    </location>
</feature>
<evidence type="ECO:0000313" key="4">
    <source>
        <dbReference type="Proteomes" id="UP000316213"/>
    </source>
</evidence>